<keyword evidence="3" id="KW-1185">Reference proteome</keyword>
<feature type="transmembrane region" description="Helical" evidence="1">
    <location>
        <begin position="93"/>
        <end position="115"/>
    </location>
</feature>
<dbReference type="OrthoDB" id="582306at2"/>
<dbReference type="Proteomes" id="UP000198736">
    <property type="component" value="Unassembled WGS sequence"/>
</dbReference>
<proteinExistence type="predicted"/>
<name>A0A0S4LHG4_9BACT</name>
<evidence type="ECO:0000313" key="3">
    <source>
        <dbReference type="Proteomes" id="UP000198736"/>
    </source>
</evidence>
<gene>
    <name evidence="2" type="ORF">COMA2_30030</name>
</gene>
<organism evidence="2 3">
    <name type="scientific">Candidatus Nitrospira nitrificans</name>
    <dbReference type="NCBI Taxonomy" id="1742973"/>
    <lineage>
        <taxon>Bacteria</taxon>
        <taxon>Pseudomonadati</taxon>
        <taxon>Nitrospirota</taxon>
        <taxon>Nitrospiria</taxon>
        <taxon>Nitrospirales</taxon>
        <taxon>Nitrospiraceae</taxon>
        <taxon>Nitrospira</taxon>
    </lineage>
</organism>
<accession>A0A0S4LHG4</accession>
<keyword evidence="1" id="KW-1133">Transmembrane helix</keyword>
<dbReference type="InterPro" id="IPR046052">
    <property type="entry name" value="DUF6010"/>
</dbReference>
<protein>
    <submittedName>
        <fullName evidence="2">Uncharacterized protein</fullName>
    </submittedName>
</protein>
<sequence length="129" mass="14422">MNYLGPVIGALVFVLAMSLVEEPRRRNLNAVLVAGTCGVYLSGGFGLWELLYPIVATPLIYRGLQSYRFIGLAWLMHAAWDLPHYLWGNPIWPFMPTSSFGCLIFDTLIASWFWVGAPSVMPRGCGLRQ</sequence>
<dbReference type="AlphaFoldDB" id="A0A0S4LHG4"/>
<dbReference type="STRING" id="1742973.COMA2_30030"/>
<dbReference type="Pfam" id="PF19473">
    <property type="entry name" value="DUF6010"/>
    <property type="match status" value="1"/>
</dbReference>
<dbReference type="EMBL" id="CZPZ01000023">
    <property type="protein sequence ID" value="CUS37009.1"/>
    <property type="molecule type" value="Genomic_DNA"/>
</dbReference>
<feature type="transmembrane region" description="Helical" evidence="1">
    <location>
        <begin position="30"/>
        <end position="55"/>
    </location>
</feature>
<keyword evidence="1" id="KW-0812">Transmembrane</keyword>
<evidence type="ECO:0000313" key="2">
    <source>
        <dbReference type="EMBL" id="CUS37009.1"/>
    </source>
</evidence>
<reference evidence="3" key="1">
    <citation type="submission" date="2015-10" db="EMBL/GenBank/DDBJ databases">
        <authorList>
            <person name="Luecker S."/>
            <person name="Luecker S."/>
        </authorList>
    </citation>
    <scope>NUCLEOTIDE SEQUENCE [LARGE SCALE GENOMIC DNA]</scope>
</reference>
<keyword evidence="1" id="KW-0472">Membrane</keyword>
<evidence type="ECO:0000256" key="1">
    <source>
        <dbReference type="SAM" id="Phobius"/>
    </source>
</evidence>